<dbReference type="Pfam" id="PF17210">
    <property type="entry name" value="SdrD_B"/>
    <property type="match status" value="1"/>
</dbReference>
<dbReference type="AlphaFoldDB" id="M5RV74"/>
<feature type="domain" description="SD-repeat containing protein B" evidence="4">
    <location>
        <begin position="18"/>
        <end position="75"/>
    </location>
</feature>
<evidence type="ECO:0000259" key="4">
    <source>
        <dbReference type="Pfam" id="PF17210"/>
    </source>
</evidence>
<comment type="caution">
    <text evidence="5">The sequence shown here is derived from an EMBL/GenBank/DDBJ whole genome shotgun (WGS) entry which is preliminary data.</text>
</comment>
<evidence type="ECO:0000256" key="3">
    <source>
        <dbReference type="ARBA" id="ARBA00022729"/>
    </source>
</evidence>
<keyword evidence="3" id="KW-0732">Signal</keyword>
<evidence type="ECO:0000313" key="6">
    <source>
        <dbReference type="Proteomes" id="UP000011991"/>
    </source>
</evidence>
<dbReference type="EMBL" id="ANOG01000738">
    <property type="protein sequence ID" value="EMI17844.1"/>
    <property type="molecule type" value="Genomic_DNA"/>
</dbReference>
<dbReference type="InterPro" id="IPR013783">
    <property type="entry name" value="Ig-like_fold"/>
</dbReference>
<dbReference type="SUPFAM" id="SSF117074">
    <property type="entry name" value="Hypothetical protein PA1324"/>
    <property type="match status" value="1"/>
</dbReference>
<dbReference type="GO" id="GO:0005576">
    <property type="term" value="C:extracellular region"/>
    <property type="evidence" value="ECO:0007669"/>
    <property type="project" value="UniProtKB-SubCell"/>
</dbReference>
<dbReference type="Proteomes" id="UP000011991">
    <property type="component" value="Unassembled WGS sequence"/>
</dbReference>
<comment type="subcellular location">
    <subcellularLocation>
        <location evidence="1">Secreted</location>
    </subcellularLocation>
</comment>
<evidence type="ECO:0000256" key="2">
    <source>
        <dbReference type="ARBA" id="ARBA00022525"/>
    </source>
</evidence>
<evidence type="ECO:0000256" key="1">
    <source>
        <dbReference type="ARBA" id="ARBA00004613"/>
    </source>
</evidence>
<gene>
    <name evidence="5" type="ORF">RMSM_05197</name>
</gene>
<organism evidence="5 6">
    <name type="scientific">Rhodopirellula maiorica SM1</name>
    <dbReference type="NCBI Taxonomy" id="1265738"/>
    <lineage>
        <taxon>Bacteria</taxon>
        <taxon>Pseudomonadati</taxon>
        <taxon>Planctomycetota</taxon>
        <taxon>Planctomycetia</taxon>
        <taxon>Pirellulales</taxon>
        <taxon>Pirellulaceae</taxon>
        <taxon>Novipirellula</taxon>
    </lineage>
</organism>
<proteinExistence type="predicted"/>
<dbReference type="PATRIC" id="fig|1265738.3.peg.5222"/>
<sequence>MKNLNEVINSGGSVAPFRDGAKDTDESGLVGVRVELRTAAGELVATAFTDMDGSYRFTGVPQGSYLLHFGVSTANTFLSGTNQIPVSVGASGSTVAAANLPVLGLSASMSNLDILASSYLRGNTDAASASNNGRRGGSVALDSSGNQIFFMAAEGFDNVDYSELLLNDAQDAAILTIVDGTEIKTALLDENDFVISRDGTALQFFGGIEELGFVSTSNPLNSQGFSQAAIDALFSRAAGIANSN</sequence>
<keyword evidence="2" id="KW-0964">Secreted</keyword>
<keyword evidence="6" id="KW-1185">Reference proteome</keyword>
<accession>M5RV74</accession>
<protein>
    <recommendedName>
        <fullName evidence="4">SD-repeat containing protein B domain-containing protein</fullName>
    </recommendedName>
</protein>
<dbReference type="InterPro" id="IPR033764">
    <property type="entry name" value="Sdr_B"/>
</dbReference>
<name>M5RV74_9BACT</name>
<dbReference type="OrthoDB" id="220328at2"/>
<dbReference type="Gene3D" id="2.60.40.10">
    <property type="entry name" value="Immunoglobulins"/>
    <property type="match status" value="1"/>
</dbReference>
<reference evidence="5 6" key="1">
    <citation type="journal article" date="2013" name="Mar. Genomics">
        <title>Expression of sulfatases in Rhodopirellula baltica and the diversity of sulfatases in the genus Rhodopirellula.</title>
        <authorList>
            <person name="Wegner C.E."/>
            <person name="Richter-Heitmann T."/>
            <person name="Klindworth A."/>
            <person name="Klockow C."/>
            <person name="Richter M."/>
            <person name="Achstetter T."/>
            <person name="Glockner F.O."/>
            <person name="Harder J."/>
        </authorList>
    </citation>
    <scope>NUCLEOTIDE SEQUENCE [LARGE SCALE GENOMIC DNA]</scope>
    <source>
        <strain evidence="5 6">SM1</strain>
    </source>
</reference>
<evidence type="ECO:0000313" key="5">
    <source>
        <dbReference type="EMBL" id="EMI17844.1"/>
    </source>
</evidence>